<evidence type="ECO:0000259" key="13">
    <source>
        <dbReference type="Pfam" id="PF10590"/>
    </source>
</evidence>
<comment type="pathway">
    <text evidence="3">Cofactor metabolism; pyridoxal 5'-phosphate salvage; pyridoxal 5'-phosphate from pyridoxamine 5'-phosphate: step 1/1.</text>
</comment>
<dbReference type="NCBIfam" id="TIGR00558">
    <property type="entry name" value="pdxH"/>
    <property type="match status" value="1"/>
</dbReference>
<dbReference type="InterPro" id="IPR000659">
    <property type="entry name" value="Pyridox_Oxase"/>
</dbReference>
<dbReference type="Pfam" id="PF01243">
    <property type="entry name" value="PNPOx_N"/>
    <property type="match status" value="1"/>
</dbReference>
<evidence type="ECO:0000256" key="9">
    <source>
        <dbReference type="ARBA" id="ARBA00022643"/>
    </source>
</evidence>
<comment type="pathway">
    <text evidence="4">Cofactor metabolism; pyridoxal 5'-phosphate salvage; pyridoxal 5'-phosphate from pyridoxine 5'-phosphate: step 1/1.</text>
</comment>
<dbReference type="InterPro" id="IPR012349">
    <property type="entry name" value="Split_barrel_FMN-bd"/>
</dbReference>
<proteinExistence type="inferred from homology"/>
<dbReference type="HAMAP" id="MF_01629">
    <property type="entry name" value="PdxH"/>
    <property type="match status" value="1"/>
</dbReference>
<evidence type="ECO:0000256" key="7">
    <source>
        <dbReference type="ARBA" id="ARBA00012801"/>
    </source>
</evidence>
<dbReference type="Gene3D" id="2.30.110.10">
    <property type="entry name" value="Electron Transport, Fmn-binding Protein, Chain A"/>
    <property type="match status" value="1"/>
</dbReference>
<evidence type="ECO:0000256" key="1">
    <source>
        <dbReference type="ARBA" id="ARBA00001917"/>
    </source>
</evidence>
<comment type="cofactor">
    <cofactor evidence="1">
        <name>FMN</name>
        <dbReference type="ChEBI" id="CHEBI:58210"/>
    </cofactor>
</comment>
<keyword evidence="11" id="KW-0664">Pyridoxine biosynthesis</keyword>
<dbReference type="Pfam" id="PF10590">
    <property type="entry name" value="PNP_phzG_C"/>
    <property type="match status" value="1"/>
</dbReference>
<reference evidence="14" key="1">
    <citation type="journal article" date="2016" name="Ticks Tick Borne Dis.">
        <title>De novo assembly and annotation of the salivary gland transcriptome of Rhipicephalus appendiculatus male and female ticks during blood feeding.</title>
        <authorList>
            <person name="de Castro M.H."/>
            <person name="de Klerk D."/>
            <person name="Pienaar R."/>
            <person name="Latif A.A."/>
            <person name="Rees D.J."/>
            <person name="Mans B.J."/>
        </authorList>
    </citation>
    <scope>NUCLEOTIDE SEQUENCE</scope>
    <source>
        <tissue evidence="14">Salivary glands</tissue>
    </source>
</reference>
<dbReference type="PANTHER" id="PTHR10851:SF0">
    <property type="entry name" value="PYRIDOXINE-5'-PHOSPHATE OXIDASE"/>
    <property type="match status" value="1"/>
</dbReference>
<evidence type="ECO:0000256" key="6">
    <source>
        <dbReference type="ARBA" id="ARBA00011738"/>
    </source>
</evidence>
<dbReference type="EC" id="1.4.3.5" evidence="7"/>
<evidence type="ECO:0000256" key="10">
    <source>
        <dbReference type="ARBA" id="ARBA00023002"/>
    </source>
</evidence>
<name>A0A131YJI8_RHIAP</name>
<dbReference type="SUPFAM" id="SSF50475">
    <property type="entry name" value="FMN-binding split barrel"/>
    <property type="match status" value="1"/>
</dbReference>
<evidence type="ECO:0000256" key="2">
    <source>
        <dbReference type="ARBA" id="ARBA00003691"/>
    </source>
</evidence>
<feature type="domain" description="Pyridoxamine 5'-phosphate oxidase N-terminal" evidence="12">
    <location>
        <begin position="71"/>
        <end position="185"/>
    </location>
</feature>
<dbReference type="InterPro" id="IPR019740">
    <property type="entry name" value="Pyridox_Oxase_CS"/>
</dbReference>
<evidence type="ECO:0000259" key="12">
    <source>
        <dbReference type="Pfam" id="PF01243"/>
    </source>
</evidence>
<dbReference type="NCBIfam" id="NF004231">
    <property type="entry name" value="PRK05679.1"/>
    <property type="match status" value="1"/>
</dbReference>
<keyword evidence="9" id="KW-0288">FMN</keyword>
<dbReference type="InterPro" id="IPR011576">
    <property type="entry name" value="Pyridox_Oxase_N"/>
</dbReference>
<evidence type="ECO:0000256" key="8">
    <source>
        <dbReference type="ARBA" id="ARBA00022630"/>
    </source>
</evidence>
<dbReference type="PROSITE" id="PS01064">
    <property type="entry name" value="PYRIDOX_OXIDASE"/>
    <property type="match status" value="1"/>
</dbReference>
<dbReference type="UniPathway" id="UPA01068">
    <property type="reaction ID" value="UER00304"/>
</dbReference>
<dbReference type="EMBL" id="GEDV01009094">
    <property type="protein sequence ID" value="JAP79463.1"/>
    <property type="molecule type" value="Transcribed_RNA"/>
</dbReference>
<comment type="function">
    <text evidence="2">Catalyzes the oxidation of either pyridoxine 5'-phosphate (PNP) or pyridoxamine 5'-phosphate (PMP) into pyridoxal 5'-phosphate (PLP).</text>
</comment>
<dbReference type="InterPro" id="IPR019576">
    <property type="entry name" value="Pyridoxamine_oxidase_dimer_C"/>
</dbReference>
<evidence type="ECO:0000256" key="5">
    <source>
        <dbReference type="ARBA" id="ARBA00007301"/>
    </source>
</evidence>
<dbReference type="GO" id="GO:0010181">
    <property type="term" value="F:FMN binding"/>
    <property type="evidence" value="ECO:0007669"/>
    <property type="project" value="InterPro"/>
</dbReference>
<evidence type="ECO:0000256" key="4">
    <source>
        <dbReference type="ARBA" id="ARBA00005037"/>
    </source>
</evidence>
<dbReference type="AlphaFoldDB" id="A0A131YJI8"/>
<comment type="similarity">
    <text evidence="5">Belongs to the pyridoxamine 5'-phosphate oxidase family.</text>
</comment>
<protein>
    <recommendedName>
        <fullName evidence="7">pyridoxal 5'-phosphate synthase</fullName>
        <ecNumber evidence="7">1.4.3.5</ecNumber>
    </recommendedName>
</protein>
<sequence>MRLPRLPFKQLLRAFQKQSDQPSNMASVQLADMRKPYVSGTLLEKDLPTRDPIELFETWFNEVKDAGLMYETNAVALATSTKSGFPSSRMVLLKGFGQDGFVFFTNYDSRKGKELEENPNACLLFYWDRHNRQVRVEGTVEKVSEEVSERYFHSRPRISQLAAAASTQSAPLESRAVLEAKMKALEEEYKDASKEVPKPSFWGGYCLAPSRMEFWQGHSSRLHDRIVFRKGDPSGMAQQAAPGWVMERLYP</sequence>
<evidence type="ECO:0000256" key="3">
    <source>
        <dbReference type="ARBA" id="ARBA00004738"/>
    </source>
</evidence>
<dbReference type="PIRSF" id="PIRSF000190">
    <property type="entry name" value="Pyd_amn-ph_oxd"/>
    <property type="match status" value="1"/>
</dbReference>
<accession>A0A131YJI8</accession>
<keyword evidence="10" id="KW-0560">Oxidoreductase</keyword>
<dbReference type="FunFam" id="2.30.110.10:FF:000005">
    <property type="entry name" value="NAD(P)H-hydrate epimerase"/>
    <property type="match status" value="1"/>
</dbReference>
<evidence type="ECO:0000256" key="11">
    <source>
        <dbReference type="ARBA" id="ARBA00023096"/>
    </source>
</evidence>
<dbReference type="GO" id="GO:0004733">
    <property type="term" value="F:pyridoxamine phosphate oxidase activity"/>
    <property type="evidence" value="ECO:0007669"/>
    <property type="project" value="UniProtKB-EC"/>
</dbReference>
<keyword evidence="8" id="KW-0285">Flavoprotein</keyword>
<evidence type="ECO:0000313" key="14">
    <source>
        <dbReference type="EMBL" id="JAP79463.1"/>
    </source>
</evidence>
<dbReference type="PANTHER" id="PTHR10851">
    <property type="entry name" value="PYRIDOXINE-5-PHOSPHATE OXIDASE"/>
    <property type="match status" value="1"/>
</dbReference>
<comment type="subunit">
    <text evidence="6">Homodimer.</text>
</comment>
<dbReference type="GO" id="GO:0008615">
    <property type="term" value="P:pyridoxine biosynthetic process"/>
    <property type="evidence" value="ECO:0007669"/>
    <property type="project" value="UniProtKB-KW"/>
</dbReference>
<feature type="domain" description="Pyridoxine 5'-phosphate oxidase dimerisation C-terminal" evidence="13">
    <location>
        <begin position="202"/>
        <end position="251"/>
    </location>
</feature>
<organism evidence="14">
    <name type="scientific">Rhipicephalus appendiculatus</name>
    <name type="common">Brown ear tick</name>
    <dbReference type="NCBI Taxonomy" id="34631"/>
    <lineage>
        <taxon>Eukaryota</taxon>
        <taxon>Metazoa</taxon>
        <taxon>Ecdysozoa</taxon>
        <taxon>Arthropoda</taxon>
        <taxon>Chelicerata</taxon>
        <taxon>Arachnida</taxon>
        <taxon>Acari</taxon>
        <taxon>Parasitiformes</taxon>
        <taxon>Ixodida</taxon>
        <taxon>Ixodoidea</taxon>
        <taxon>Ixodidae</taxon>
        <taxon>Rhipicephalinae</taxon>
        <taxon>Rhipicephalus</taxon>
        <taxon>Rhipicephalus</taxon>
    </lineage>
</organism>